<comment type="caution">
    <text evidence="4">The sequence shown here is derived from an EMBL/GenBank/DDBJ whole genome shotgun (WGS) entry which is preliminary data.</text>
</comment>
<gene>
    <name evidence="4" type="ORF">H6G72_23200</name>
</gene>
<keyword evidence="5" id="KW-1185">Reference proteome</keyword>
<keyword evidence="1" id="KW-0051">Antiviral defense</keyword>
<evidence type="ECO:0000259" key="3">
    <source>
        <dbReference type="Pfam" id="PF03787"/>
    </source>
</evidence>
<dbReference type="PANTHER" id="PTHR39965">
    <property type="entry name" value="CRISPR SYSTEM CMR SUBUNIT CMR6"/>
    <property type="match status" value="1"/>
</dbReference>
<reference evidence="4 5" key="1">
    <citation type="journal article" date="2020" name="ISME J.">
        <title>Comparative genomics reveals insights into cyanobacterial evolution and habitat adaptation.</title>
        <authorList>
            <person name="Chen M.Y."/>
            <person name="Teng W.K."/>
            <person name="Zhao L."/>
            <person name="Hu C.X."/>
            <person name="Zhou Y.K."/>
            <person name="Han B.P."/>
            <person name="Song L.R."/>
            <person name="Shu W.S."/>
        </authorList>
    </citation>
    <scope>NUCLEOTIDE SEQUENCE [LARGE SCALE GENOMIC DNA]</scope>
    <source>
        <strain evidence="4 5">FACHB-1370</strain>
    </source>
</reference>
<feature type="region of interest" description="Disordered" evidence="2">
    <location>
        <begin position="1"/>
        <end position="76"/>
    </location>
</feature>
<evidence type="ECO:0000256" key="1">
    <source>
        <dbReference type="ARBA" id="ARBA00023118"/>
    </source>
</evidence>
<dbReference type="InterPro" id="IPR010172">
    <property type="entry name" value="CRISPR-assoc_prot_TM1791"/>
</dbReference>
<dbReference type="RefSeq" id="WP_190879967.1">
    <property type="nucleotide sequence ID" value="NZ_JACJSK010000044.1"/>
</dbReference>
<dbReference type="Proteomes" id="UP000641954">
    <property type="component" value="Unassembled WGS sequence"/>
</dbReference>
<evidence type="ECO:0000313" key="5">
    <source>
        <dbReference type="Proteomes" id="UP000641954"/>
    </source>
</evidence>
<feature type="domain" description="CRISPR type III-associated protein" evidence="3">
    <location>
        <begin position="147"/>
        <end position="309"/>
    </location>
</feature>
<dbReference type="Pfam" id="PF03787">
    <property type="entry name" value="RAMPs"/>
    <property type="match status" value="1"/>
</dbReference>
<feature type="compositionally biased region" description="Low complexity" evidence="2">
    <location>
        <begin position="11"/>
        <end position="32"/>
    </location>
</feature>
<accession>A0ABR8EKQ8</accession>
<proteinExistence type="predicted"/>
<evidence type="ECO:0000313" key="4">
    <source>
        <dbReference type="EMBL" id="MBD2546689.1"/>
    </source>
</evidence>
<dbReference type="EMBL" id="JACJSK010000044">
    <property type="protein sequence ID" value="MBD2546689.1"/>
    <property type="molecule type" value="Genomic_DNA"/>
</dbReference>
<organism evidence="4 5">
    <name type="scientific">Planktothricoides raciborskii FACHB-1370</name>
    <dbReference type="NCBI Taxonomy" id="2949576"/>
    <lineage>
        <taxon>Bacteria</taxon>
        <taxon>Bacillati</taxon>
        <taxon>Cyanobacteriota</taxon>
        <taxon>Cyanophyceae</taxon>
        <taxon>Oscillatoriophycideae</taxon>
        <taxon>Oscillatoriales</taxon>
        <taxon>Oscillatoriaceae</taxon>
        <taxon>Planktothricoides</taxon>
    </lineage>
</organism>
<name>A0ABR8EKQ8_9CYAN</name>
<evidence type="ECO:0000256" key="2">
    <source>
        <dbReference type="SAM" id="MobiDB-lite"/>
    </source>
</evidence>
<dbReference type="InterPro" id="IPR005537">
    <property type="entry name" value="RAMP_III_fam"/>
</dbReference>
<sequence>MAPNPWERPKPANAAATARTNPPNRPNQQNRQQGGGNNDRRPPGNNPPRNNGGDRGNNPPMPSPWLDAEQEPQSDNSASFVEYLRWMRPYDDDERQKNIINGTKVQILDMAADKANYGQRLTKLTDRTKLLAGKGNYFEAQCSWRIRVGGHRGPESILLPAFDALGMPYIPSSTLRGVARTQAIREIMTEEGLNWKEAEKRVAPWFGSLEAKGGDRAGKVVFFDAYPLPKQPGLAVDMANNIWKWDNNQLQYSPNPNPFLSLKEPSFLVGIRLASGCDDPEILNRVKKWLQAGLQAGIGSQVNSGYGQMLVAGAGKSGDEFFQVKFALEGQLIHGQQKFTQWNWNDKSDNERNHKWEMRGKAEAEVRAIAFKSMLRYWFRTFALGVLSPQLVQQWEARLFGGINPNREWGWVRVDLSNGKVIQPEPRSNWKGKEDDDPCGKQEGILSLHYSAQTPINQRESIKTLLSNLTWMMFRLGGIGQGARRPRYSRKTQDRAPWYRGSTLFPEDNDAFWKLPESHKDFRDLFQQRLQGFYTALGQITKQQVNPKQPLALQPVSNHAWREAVDRNCRIVVLSEPPNNKSNKPYALDVLHKQFHELENQRFTDAKSLCGGVNKDYPQNNREVKRDVTPSPIWMADLEEYQVVTVFGATENPRRNYLQSLGNSAVQIWPFQ</sequence>
<dbReference type="PANTHER" id="PTHR39965:SF1">
    <property type="entry name" value="CRISPR SYSTEM CMR SUBUNIT CMR6"/>
    <property type="match status" value="1"/>
</dbReference>
<protein>
    <submittedName>
        <fullName evidence="4">Type III-B CRISPR module RAMP protein Cmr6</fullName>
    </submittedName>
</protein>